<keyword evidence="1" id="KW-1133">Transmembrane helix</keyword>
<proteinExistence type="predicted"/>
<evidence type="ECO:0000256" key="1">
    <source>
        <dbReference type="SAM" id="Phobius"/>
    </source>
</evidence>
<gene>
    <name evidence="2" type="ORF">ACFQ41_03840</name>
</gene>
<accession>A0ABW4BEQ6</accession>
<protein>
    <submittedName>
        <fullName evidence="2">Uncharacterized protein</fullName>
    </submittedName>
</protein>
<keyword evidence="3" id="KW-1185">Reference proteome</keyword>
<evidence type="ECO:0000313" key="2">
    <source>
        <dbReference type="EMBL" id="MFD1398431.1"/>
    </source>
</evidence>
<organism evidence="2 3">
    <name type="scientific">Lacticaseibacillus suilingensis</name>
    <dbReference type="NCBI Taxonomy" id="2799577"/>
    <lineage>
        <taxon>Bacteria</taxon>
        <taxon>Bacillati</taxon>
        <taxon>Bacillota</taxon>
        <taxon>Bacilli</taxon>
        <taxon>Lactobacillales</taxon>
        <taxon>Lactobacillaceae</taxon>
        <taxon>Lacticaseibacillus</taxon>
    </lineage>
</organism>
<dbReference type="EMBL" id="JBHTOA010000018">
    <property type="protein sequence ID" value="MFD1398431.1"/>
    <property type="molecule type" value="Genomic_DNA"/>
</dbReference>
<evidence type="ECO:0000313" key="3">
    <source>
        <dbReference type="Proteomes" id="UP001597199"/>
    </source>
</evidence>
<keyword evidence="1" id="KW-0812">Transmembrane</keyword>
<reference evidence="3" key="1">
    <citation type="journal article" date="2019" name="Int. J. Syst. Evol. Microbiol.">
        <title>The Global Catalogue of Microorganisms (GCM) 10K type strain sequencing project: providing services to taxonomists for standard genome sequencing and annotation.</title>
        <authorList>
            <consortium name="The Broad Institute Genomics Platform"/>
            <consortium name="The Broad Institute Genome Sequencing Center for Infectious Disease"/>
            <person name="Wu L."/>
            <person name="Ma J."/>
        </authorList>
    </citation>
    <scope>NUCLEOTIDE SEQUENCE [LARGE SCALE GENOMIC DNA]</scope>
    <source>
        <strain evidence="3">CCM 9110</strain>
    </source>
</reference>
<name>A0ABW4BEQ6_9LACO</name>
<keyword evidence="1" id="KW-0472">Membrane</keyword>
<comment type="caution">
    <text evidence="2">The sequence shown here is derived from an EMBL/GenBank/DDBJ whole genome shotgun (WGS) entry which is preliminary data.</text>
</comment>
<feature type="transmembrane region" description="Helical" evidence="1">
    <location>
        <begin position="40"/>
        <end position="59"/>
    </location>
</feature>
<dbReference type="Proteomes" id="UP001597199">
    <property type="component" value="Unassembled WGS sequence"/>
</dbReference>
<sequence length="102" mass="11208">MTALDPTHHYSQQAGAETQKAFQLTAGIIIVDLAVMLFTAWWWLLIIAVASAGAFALFLTRRTKVTLLDVNTNKFITTSMATWKDFQAAHPELVAKAGADQD</sequence>
<dbReference type="RefSeq" id="WP_204118805.1">
    <property type="nucleotide sequence ID" value="NZ_BOLV01000008.1"/>
</dbReference>